<feature type="chain" id="PRO_5046707990" description="Lipoprotein" evidence="1">
    <location>
        <begin position="26"/>
        <end position="138"/>
    </location>
</feature>
<keyword evidence="3" id="KW-1185">Reference proteome</keyword>
<organism evidence="2 3">
    <name type="scientific">Deinococcus arenicola</name>
    <dbReference type="NCBI Taxonomy" id="2994950"/>
    <lineage>
        <taxon>Bacteria</taxon>
        <taxon>Thermotogati</taxon>
        <taxon>Deinococcota</taxon>
        <taxon>Deinococci</taxon>
        <taxon>Deinococcales</taxon>
        <taxon>Deinococcaceae</taxon>
        <taxon>Deinococcus</taxon>
    </lineage>
</organism>
<dbReference type="PROSITE" id="PS51257">
    <property type="entry name" value="PROKAR_LIPOPROTEIN"/>
    <property type="match status" value="1"/>
</dbReference>
<name>A0ABU4DPJ6_9DEIO</name>
<reference evidence="2 3" key="1">
    <citation type="submission" date="2022-11" db="EMBL/GenBank/DDBJ databases">
        <title>Deinococcus ZS9-10, Low Temperature and Draught-tolerating, UV-resistant Bacteria from Continental Antarctica.</title>
        <authorList>
            <person name="Cheng L."/>
        </authorList>
    </citation>
    <scope>NUCLEOTIDE SEQUENCE [LARGE SCALE GENOMIC DNA]</scope>
    <source>
        <strain evidence="2 3">ZS9-10</strain>
    </source>
</reference>
<evidence type="ECO:0000256" key="1">
    <source>
        <dbReference type="SAM" id="SignalP"/>
    </source>
</evidence>
<dbReference type="EMBL" id="JAPMIV010000009">
    <property type="protein sequence ID" value="MDV6374308.1"/>
    <property type="molecule type" value="Genomic_DNA"/>
</dbReference>
<keyword evidence="1" id="KW-0732">Signal</keyword>
<evidence type="ECO:0000313" key="3">
    <source>
        <dbReference type="Proteomes" id="UP001276150"/>
    </source>
</evidence>
<dbReference type="Proteomes" id="UP001276150">
    <property type="component" value="Unassembled WGS sequence"/>
</dbReference>
<evidence type="ECO:0000313" key="2">
    <source>
        <dbReference type="EMBL" id="MDV6374308.1"/>
    </source>
</evidence>
<proteinExistence type="predicted"/>
<evidence type="ECO:0008006" key="4">
    <source>
        <dbReference type="Google" id="ProtNLM"/>
    </source>
</evidence>
<gene>
    <name evidence="2" type="ORF">ORD21_06870</name>
</gene>
<comment type="caution">
    <text evidence="2">The sequence shown here is derived from an EMBL/GenBank/DDBJ whole genome shotgun (WGS) entry which is preliminary data.</text>
</comment>
<protein>
    <recommendedName>
        <fullName evidence="4">Lipoprotein</fullName>
    </recommendedName>
</protein>
<feature type="signal peptide" evidence="1">
    <location>
        <begin position="1"/>
        <end position="25"/>
    </location>
</feature>
<accession>A0ABU4DPJ6</accession>
<sequence>MPNPLKTLLSSLLLCFVLFGLTACKSEIKQDGATSPVSTQAAGQNAAELTSATVYPRLLLTQVQVAFIEAGNQPFAAACDDPRVNVQMRPESAIESCRVRIDSEDSPQVAIKYSNGWAIVADSQGVRQVDAAQLPSLQ</sequence>
<dbReference type="RefSeq" id="WP_317639626.1">
    <property type="nucleotide sequence ID" value="NZ_JAPMIV010000009.1"/>
</dbReference>